<dbReference type="AlphaFoldDB" id="A0A806U893"/>
<dbReference type="Proteomes" id="UP000036410">
    <property type="component" value="Chromosome"/>
</dbReference>
<name>A0A806U893_PRIMG</name>
<evidence type="ECO:0008006" key="3">
    <source>
        <dbReference type="Google" id="ProtNLM"/>
    </source>
</evidence>
<reference evidence="1 2" key="1">
    <citation type="submission" date="2015-01" db="EMBL/GenBank/DDBJ databases">
        <title>Genome sequence of bacillus megaterium Q3.</title>
        <authorList>
            <person name="Wang Y."/>
            <person name="Luo K."/>
            <person name="Bai L."/>
            <person name="Luo F."/>
        </authorList>
    </citation>
    <scope>NUCLEOTIDE SEQUENCE [LARGE SCALE GENOMIC DNA]</scope>
    <source>
        <strain evidence="1 2">Q3</strain>
    </source>
</reference>
<organism evidence="1 2">
    <name type="scientific">Priestia megaterium Q3</name>
    <dbReference type="NCBI Taxonomy" id="1452722"/>
    <lineage>
        <taxon>Bacteria</taxon>
        <taxon>Bacillati</taxon>
        <taxon>Bacillota</taxon>
        <taxon>Bacilli</taxon>
        <taxon>Bacillales</taxon>
        <taxon>Bacillaceae</taxon>
        <taxon>Priestia</taxon>
    </lineage>
</organism>
<evidence type="ECO:0000313" key="1">
    <source>
        <dbReference type="EMBL" id="AKP76775.1"/>
    </source>
</evidence>
<accession>A0A806U893</accession>
<dbReference type="RefSeq" id="WP_049164015.1">
    <property type="nucleotide sequence ID" value="NZ_CP010586.1"/>
</dbReference>
<protein>
    <recommendedName>
        <fullName evidence="3">Metallopeptidase family protein</fullName>
    </recommendedName>
</protein>
<sequence>MNDYPRAGLRLRSEPGVDPEVRIVCINFCKWLRTQMEFPIRVVIYLKKDYQIKNRTTKELVTATFFAPYEKDVEPYIRIATGDYKDLIRERGKIDALYAMLESIAHELCHYQQWLEDKELEEEEAEEKGSQLVDEYAENIDSILDF</sequence>
<gene>
    <name evidence="1" type="ORF">AS52_01810</name>
</gene>
<dbReference type="GeneID" id="48012376"/>
<evidence type="ECO:0000313" key="2">
    <source>
        <dbReference type="Proteomes" id="UP000036410"/>
    </source>
</evidence>
<dbReference type="EMBL" id="CP010586">
    <property type="protein sequence ID" value="AKP76775.1"/>
    <property type="molecule type" value="Genomic_DNA"/>
</dbReference>
<proteinExistence type="predicted"/>